<dbReference type="PANTHER" id="PTHR43439:SF2">
    <property type="entry name" value="ENZYME, PUTATIVE (JCVI)-RELATED"/>
    <property type="match status" value="1"/>
</dbReference>
<keyword evidence="1" id="KW-0596">Phosphopantetheine</keyword>
<name>A0A384K7S6_BOTFB</name>
<dbReference type="InterPro" id="IPR036736">
    <property type="entry name" value="ACP-like_sf"/>
</dbReference>
<dbReference type="PANTHER" id="PTHR43439">
    <property type="entry name" value="PHENYLACETATE-COENZYME A LIGASE"/>
    <property type="match status" value="1"/>
</dbReference>
<dbReference type="InterPro" id="IPR020845">
    <property type="entry name" value="AMP-binding_CS"/>
</dbReference>
<dbReference type="SUPFAM" id="SSF56801">
    <property type="entry name" value="Acetyl-CoA synthetase-like"/>
    <property type="match status" value="1"/>
</dbReference>
<dbReference type="EMBL" id="CP009821">
    <property type="protein sequence ID" value="ATZ58868.1"/>
    <property type="molecule type" value="Genomic_DNA"/>
</dbReference>
<dbReference type="OrthoDB" id="429813at2759"/>
<feature type="domain" description="Carrier" evidence="3">
    <location>
        <begin position="674"/>
        <end position="754"/>
    </location>
</feature>
<keyword evidence="5" id="KW-1185">Reference proteome</keyword>
<evidence type="ECO:0000313" key="5">
    <source>
        <dbReference type="Proteomes" id="UP000001798"/>
    </source>
</evidence>
<dbReference type="InterPro" id="IPR009081">
    <property type="entry name" value="PP-bd_ACP"/>
</dbReference>
<dbReference type="RefSeq" id="XP_024554070.1">
    <property type="nucleotide sequence ID" value="XM_024698253.1"/>
</dbReference>
<gene>
    <name evidence="4" type="ORF">BCIN_17g00050</name>
</gene>
<dbReference type="InterPro" id="IPR042099">
    <property type="entry name" value="ANL_N_sf"/>
</dbReference>
<evidence type="ECO:0000259" key="3">
    <source>
        <dbReference type="PROSITE" id="PS50075"/>
    </source>
</evidence>
<protein>
    <recommendedName>
        <fullName evidence="3">Carrier domain-containing protein</fullName>
    </recommendedName>
</protein>
<proteinExistence type="predicted"/>
<dbReference type="PROSITE" id="PS50075">
    <property type="entry name" value="CARRIER"/>
    <property type="match status" value="1"/>
</dbReference>
<keyword evidence="2" id="KW-0597">Phosphoprotein</keyword>
<evidence type="ECO:0000256" key="1">
    <source>
        <dbReference type="ARBA" id="ARBA00022450"/>
    </source>
</evidence>
<dbReference type="InterPro" id="IPR000873">
    <property type="entry name" value="AMP-dep_synth/lig_dom"/>
</dbReference>
<dbReference type="AlphaFoldDB" id="A0A384K7S6"/>
<evidence type="ECO:0000313" key="4">
    <source>
        <dbReference type="EMBL" id="ATZ58868.1"/>
    </source>
</evidence>
<organism evidence="4 5">
    <name type="scientific">Botryotinia fuckeliana (strain B05.10)</name>
    <name type="common">Noble rot fungus</name>
    <name type="synonym">Botrytis cinerea</name>
    <dbReference type="NCBI Taxonomy" id="332648"/>
    <lineage>
        <taxon>Eukaryota</taxon>
        <taxon>Fungi</taxon>
        <taxon>Dikarya</taxon>
        <taxon>Ascomycota</taxon>
        <taxon>Pezizomycotina</taxon>
        <taxon>Leotiomycetes</taxon>
        <taxon>Helotiales</taxon>
        <taxon>Sclerotiniaceae</taxon>
        <taxon>Botrytis</taxon>
    </lineage>
</organism>
<dbReference type="VEuPathDB" id="FungiDB:Bcin17g00050"/>
<dbReference type="Pfam" id="PF23562">
    <property type="entry name" value="AMP-binding_C_3"/>
    <property type="match status" value="1"/>
</dbReference>
<reference evidence="4 5" key="1">
    <citation type="journal article" date="2011" name="PLoS Genet.">
        <title>Genomic analysis of the necrotrophic fungal pathogens Sclerotinia sclerotiorum and Botrytis cinerea.</title>
        <authorList>
            <person name="Amselem J."/>
            <person name="Cuomo C.A."/>
            <person name="van Kan J.A."/>
            <person name="Viaud M."/>
            <person name="Benito E.P."/>
            <person name="Couloux A."/>
            <person name="Coutinho P.M."/>
            <person name="de Vries R.P."/>
            <person name="Dyer P.S."/>
            <person name="Fillinger S."/>
            <person name="Fournier E."/>
            <person name="Gout L."/>
            <person name="Hahn M."/>
            <person name="Kohn L."/>
            <person name="Lapalu N."/>
            <person name="Plummer K.M."/>
            <person name="Pradier J.M."/>
            <person name="Quevillon E."/>
            <person name="Sharon A."/>
            <person name="Simon A."/>
            <person name="ten Have A."/>
            <person name="Tudzynski B."/>
            <person name="Tudzynski P."/>
            <person name="Wincker P."/>
            <person name="Andrew M."/>
            <person name="Anthouard V."/>
            <person name="Beever R.E."/>
            <person name="Beffa R."/>
            <person name="Benoit I."/>
            <person name="Bouzid O."/>
            <person name="Brault B."/>
            <person name="Chen Z."/>
            <person name="Choquer M."/>
            <person name="Collemare J."/>
            <person name="Cotton P."/>
            <person name="Danchin E.G."/>
            <person name="Da Silva C."/>
            <person name="Gautier A."/>
            <person name="Giraud C."/>
            <person name="Giraud T."/>
            <person name="Gonzalez C."/>
            <person name="Grossetete S."/>
            <person name="Guldener U."/>
            <person name="Henrissat B."/>
            <person name="Howlett B.J."/>
            <person name="Kodira C."/>
            <person name="Kretschmer M."/>
            <person name="Lappartient A."/>
            <person name="Leroch M."/>
            <person name="Levis C."/>
            <person name="Mauceli E."/>
            <person name="Neuveglise C."/>
            <person name="Oeser B."/>
            <person name="Pearson M."/>
            <person name="Poulain J."/>
            <person name="Poussereau N."/>
            <person name="Quesneville H."/>
            <person name="Rascle C."/>
            <person name="Schumacher J."/>
            <person name="Segurens B."/>
            <person name="Sexton A."/>
            <person name="Silva E."/>
            <person name="Sirven C."/>
            <person name="Soanes D.M."/>
            <person name="Talbot N.J."/>
            <person name="Templeton M."/>
            <person name="Yandava C."/>
            <person name="Yarden O."/>
            <person name="Zeng Q."/>
            <person name="Rollins J.A."/>
            <person name="Lebrun M.H."/>
            <person name="Dickman M."/>
        </authorList>
    </citation>
    <scope>NUCLEOTIDE SEQUENCE [LARGE SCALE GENOMIC DNA]</scope>
    <source>
        <strain evidence="4 5">B05.10</strain>
    </source>
</reference>
<dbReference type="InterPro" id="IPR051414">
    <property type="entry name" value="Adenylate-forming_Reductase"/>
</dbReference>
<dbReference type="KEGG" id="bfu:BCIN_17g00050"/>
<dbReference type="Gene3D" id="1.10.1200.10">
    <property type="entry name" value="ACP-like"/>
    <property type="match status" value="1"/>
</dbReference>
<accession>A0A384K7S6</accession>
<dbReference type="Proteomes" id="UP000001798">
    <property type="component" value="Chromosome 17"/>
</dbReference>
<dbReference type="Pfam" id="PF00501">
    <property type="entry name" value="AMP-binding"/>
    <property type="match status" value="1"/>
</dbReference>
<reference evidence="4 5" key="2">
    <citation type="journal article" date="2012" name="Eukaryot. Cell">
        <title>Genome update of Botrytis cinerea strains B05.10 and T4.</title>
        <authorList>
            <person name="Staats M."/>
            <person name="van Kan J.A."/>
        </authorList>
    </citation>
    <scope>NUCLEOTIDE SEQUENCE [LARGE SCALE GENOMIC DNA]</scope>
    <source>
        <strain evidence="4 5">B05.10</strain>
    </source>
</reference>
<sequence>MSKEVQSSQSEWRTSLPQYGRRLPPALLDEIAAEDPERVLYSIARTENMRDGFRDINYKTVANAVNRCAHWLRQTLGTEKSRVFCYLGPLDPRYMILVMAAPKAGHIAFFTSHRNSLEAHISLVQRTGCSALLQSNESLPIARRILQGWPMEKITTPNLDYFLDEQRVDVIPFEKPFEEIRDEPFCILHTSGSTGIPKPVPITYGSYGGMDSQLLIPSLGHKPTFLSYVQGKRVFFALPVFHAASLNWTVGIALFAGVICVLPPPLPLTADLASQIFQYSDSYGAIMAPSLVIDCYNNDKYCVKMLQNLKFIVYGGGMIPEEIGDVLCQRITLTTLMGSCETALLPHQLLDDPRDWEYISLSPLLGYTFKDDRDGLGNLTIIREKEYELHQGVFSTFPHKEEHSLGDLFEPHPLKPGLWRFRARADDIISFTTAEKLNPSTMESTIQANPLVLSAVIGGQGQFQASLLLEPREYPQNSTEEQAFLDQVWPSIVQANRNCPAHGRIMKGFVMLTDPAKPLPRASKDTVQRHAVFKLYETEWKSLYERLARSTQSSKKPVVESSIFPENAHEKSSEANNSAVLSDKMALAIEAIVEQKISAALERFVSALGAETNQFICTGSSIAYSVSKETKAPGEEVLLSERSIGTVFGVQNMTNAEVLQSKSFGKTANDHTKDMLAGRLRQIIYNILAENLEVEDLKDDTDLFEIGVDSLQVLSLLDAINAFIVKCEQPVELIDKEAIYSNSTVAGLVALIIN</sequence>
<evidence type="ECO:0000256" key="2">
    <source>
        <dbReference type="ARBA" id="ARBA00022553"/>
    </source>
</evidence>
<dbReference type="Pfam" id="PF00550">
    <property type="entry name" value="PP-binding"/>
    <property type="match status" value="1"/>
</dbReference>
<dbReference type="Gene3D" id="3.40.50.12780">
    <property type="entry name" value="N-terminal domain of ligase-like"/>
    <property type="match status" value="1"/>
</dbReference>
<dbReference type="SUPFAM" id="SSF47336">
    <property type="entry name" value="ACP-like"/>
    <property type="match status" value="1"/>
</dbReference>
<dbReference type="GeneID" id="5425605"/>
<dbReference type="PROSITE" id="PS00455">
    <property type="entry name" value="AMP_BINDING"/>
    <property type="match status" value="1"/>
</dbReference>
<reference evidence="4 5" key="3">
    <citation type="journal article" date="2017" name="Mol. Plant Pathol.">
        <title>A gapless genome sequence of the fungus Botrytis cinerea.</title>
        <authorList>
            <person name="Van Kan J.A."/>
            <person name="Stassen J.H."/>
            <person name="Mosbach A."/>
            <person name="Van Der Lee T.A."/>
            <person name="Faino L."/>
            <person name="Farmer A.D."/>
            <person name="Papasotiriou D.G."/>
            <person name="Zhou S."/>
            <person name="Seidl M.F."/>
            <person name="Cottam E."/>
            <person name="Edel D."/>
            <person name="Hahn M."/>
            <person name="Schwartz D.C."/>
            <person name="Dietrich R.A."/>
            <person name="Widdison S."/>
            <person name="Scalliet G."/>
        </authorList>
    </citation>
    <scope>NUCLEOTIDE SEQUENCE [LARGE SCALE GENOMIC DNA]</scope>
    <source>
        <strain evidence="4 5">B05.10</strain>
    </source>
</reference>